<dbReference type="InterPro" id="IPR000600">
    <property type="entry name" value="ROK"/>
</dbReference>
<protein>
    <submittedName>
        <fullName evidence="2">ROK family protein</fullName>
    </submittedName>
</protein>
<dbReference type="Pfam" id="PF00480">
    <property type="entry name" value="ROK"/>
    <property type="match status" value="1"/>
</dbReference>
<dbReference type="PANTHER" id="PTHR18964:SF149">
    <property type="entry name" value="BIFUNCTIONAL UDP-N-ACETYLGLUCOSAMINE 2-EPIMERASE_N-ACETYLMANNOSAMINE KINASE"/>
    <property type="match status" value="1"/>
</dbReference>
<evidence type="ECO:0000256" key="1">
    <source>
        <dbReference type="ARBA" id="ARBA00006479"/>
    </source>
</evidence>
<dbReference type="PROSITE" id="PS01125">
    <property type="entry name" value="ROK"/>
    <property type="match status" value="1"/>
</dbReference>
<reference evidence="2 3" key="1">
    <citation type="submission" date="2013-08" db="EMBL/GenBank/DDBJ databases">
        <authorList>
            <person name="Durkin A.S."/>
            <person name="Haft D.R."/>
            <person name="McCorrison J."/>
            <person name="Torralba M."/>
            <person name="Gillis M."/>
            <person name="Haft D.H."/>
            <person name="Methe B."/>
            <person name="Sutton G."/>
            <person name="Nelson K.E."/>
        </authorList>
    </citation>
    <scope>NUCLEOTIDE SEQUENCE [LARGE SCALE GENOMIC DNA]</scope>
    <source>
        <strain evidence="2 3">ATCC 35536</strain>
    </source>
</reference>
<accession>A0ABN0P6W4</accession>
<comment type="caution">
    <text evidence="2">The sequence shown here is derived from an EMBL/GenBank/DDBJ whole genome shotgun (WGS) entry which is preliminary data.</text>
</comment>
<dbReference type="InterPro" id="IPR049874">
    <property type="entry name" value="ROK_cs"/>
</dbReference>
<evidence type="ECO:0000313" key="2">
    <source>
        <dbReference type="EMBL" id="ERK04533.1"/>
    </source>
</evidence>
<dbReference type="Gene3D" id="3.30.420.40">
    <property type="match status" value="2"/>
</dbReference>
<comment type="similarity">
    <text evidence="1">Belongs to the ROK (NagC/XylR) family.</text>
</comment>
<organism evidence="2 3">
    <name type="scientific">Treponema socranskii subsp. socranskii VPI DR56BR1116 = ATCC 35536</name>
    <dbReference type="NCBI Taxonomy" id="1125725"/>
    <lineage>
        <taxon>Bacteria</taxon>
        <taxon>Pseudomonadati</taxon>
        <taxon>Spirochaetota</taxon>
        <taxon>Spirochaetia</taxon>
        <taxon>Spirochaetales</taxon>
        <taxon>Treponemataceae</taxon>
        <taxon>Treponema</taxon>
    </lineage>
</organism>
<keyword evidence="3" id="KW-1185">Reference proteome</keyword>
<dbReference type="InterPro" id="IPR043129">
    <property type="entry name" value="ATPase_NBD"/>
</dbReference>
<name>A0ABN0P6W4_TRESO</name>
<proteinExistence type="inferred from homology"/>
<dbReference type="RefSeq" id="WP_021495485.1">
    <property type="nucleotide sequence ID" value="NZ_AVQI01000020.1"/>
</dbReference>
<dbReference type="Proteomes" id="UP000016646">
    <property type="component" value="Unassembled WGS sequence"/>
</dbReference>
<dbReference type="SUPFAM" id="SSF53067">
    <property type="entry name" value="Actin-like ATPase domain"/>
    <property type="match status" value="1"/>
</dbReference>
<gene>
    <name evidence="2" type="ORF">HMPREF0860_0798</name>
</gene>
<sequence length="308" mass="32365">MKKRTALAIDIGGSKLFVGIVDETGQILAERKMQFQSVSRQIILDSIRQLCMPLAEMFAPDRIGVSIPGLADPKTGVWKEAVFSKVRDFPIAENLAALFALPVFIDNDANNCACAEKIFGCAKTVDDFIWLTISNGCGAGIFLNGQLFSGAAGNAGELGHVCVTDEDFLCPCGNRGCLESVAAGPGIVRRYEAAVTARKPSLSAKTIAHMAEAGDAAARAVYEKTGVYIGKAIAAAVNILNVPLVVLGCGIGMDSSLYIAALKKTVDEHLYATANKNLTIVSTALGYNASLLGAAATAFIRGSKIPFK</sequence>
<dbReference type="EMBL" id="AVQI01000020">
    <property type="protein sequence ID" value="ERK04533.1"/>
    <property type="molecule type" value="Genomic_DNA"/>
</dbReference>
<dbReference type="PANTHER" id="PTHR18964">
    <property type="entry name" value="ROK (REPRESSOR, ORF, KINASE) FAMILY"/>
    <property type="match status" value="1"/>
</dbReference>
<evidence type="ECO:0000313" key="3">
    <source>
        <dbReference type="Proteomes" id="UP000016646"/>
    </source>
</evidence>